<reference evidence="2" key="1">
    <citation type="submission" date="2018-05" db="EMBL/GenBank/DDBJ databases">
        <authorList>
            <person name="Lanie J.A."/>
            <person name="Ng W.-L."/>
            <person name="Kazmierczak K.M."/>
            <person name="Andrzejewski T.M."/>
            <person name="Davidsen T.M."/>
            <person name="Wayne K.J."/>
            <person name="Tettelin H."/>
            <person name="Glass J.I."/>
            <person name="Rusch D."/>
            <person name="Podicherti R."/>
            <person name="Tsui H.-C.T."/>
            <person name="Winkler M.E."/>
        </authorList>
    </citation>
    <scope>NUCLEOTIDE SEQUENCE</scope>
</reference>
<feature type="domain" description="Transcription factor TFIIB cyclin-like" evidence="1">
    <location>
        <begin position="30"/>
        <end position="75"/>
    </location>
</feature>
<dbReference type="InterPro" id="IPR013150">
    <property type="entry name" value="TFIIB_cyclin"/>
</dbReference>
<dbReference type="EMBL" id="UINC01024349">
    <property type="protein sequence ID" value="SVA97799.1"/>
    <property type="molecule type" value="Genomic_DNA"/>
</dbReference>
<name>A0A382A8T6_9ZZZZ</name>
<proteinExistence type="predicted"/>
<dbReference type="InterPro" id="IPR036915">
    <property type="entry name" value="Cyclin-like_sf"/>
</dbReference>
<organism evidence="2">
    <name type="scientific">marine metagenome</name>
    <dbReference type="NCBI Taxonomy" id="408172"/>
    <lineage>
        <taxon>unclassified sequences</taxon>
        <taxon>metagenomes</taxon>
        <taxon>ecological metagenomes</taxon>
    </lineage>
</organism>
<protein>
    <recommendedName>
        <fullName evidence="1">Transcription factor TFIIB cyclin-like domain-containing protein</fullName>
    </recommendedName>
</protein>
<dbReference type="SUPFAM" id="SSF47954">
    <property type="entry name" value="Cyclin-like"/>
    <property type="match status" value="1"/>
</dbReference>
<dbReference type="GO" id="GO:0017025">
    <property type="term" value="F:TBP-class protein binding"/>
    <property type="evidence" value="ECO:0007669"/>
    <property type="project" value="InterPro"/>
</dbReference>
<dbReference type="Gene3D" id="1.10.472.10">
    <property type="entry name" value="Cyclin-like"/>
    <property type="match status" value="1"/>
</dbReference>
<gene>
    <name evidence="2" type="ORF">METZ01_LOCUS150653</name>
</gene>
<accession>A0A382A8T6</accession>
<dbReference type="Pfam" id="PF00382">
    <property type="entry name" value="TFIIB"/>
    <property type="match status" value="1"/>
</dbReference>
<evidence type="ECO:0000259" key="1">
    <source>
        <dbReference type="Pfam" id="PF00382"/>
    </source>
</evidence>
<dbReference type="AlphaFoldDB" id="A0A382A8T6"/>
<evidence type="ECO:0000313" key="2">
    <source>
        <dbReference type="EMBL" id="SVA97799.1"/>
    </source>
</evidence>
<sequence length="90" mass="10173">MRFLTASSPMYYPKHTGWRGLSGEKVTMRTIELVACAALYAACEIEGVKVTLAEISEHSRYSKEEISETYKTMKKLRKGSNPLVSLKKNK</sequence>